<dbReference type="PANTHER" id="PTHR47772:SF13">
    <property type="entry name" value="GASTRULA ZINC FINGER PROTEIN XLCGF49.1-LIKE-RELATED"/>
    <property type="match status" value="1"/>
</dbReference>
<dbReference type="InterPro" id="IPR036236">
    <property type="entry name" value="Znf_C2H2_sf"/>
</dbReference>
<dbReference type="PROSITE" id="PS50157">
    <property type="entry name" value="ZINC_FINGER_C2H2_2"/>
    <property type="match status" value="6"/>
</dbReference>
<dbReference type="PANTHER" id="PTHR47772">
    <property type="entry name" value="ZINC FINGER PROTEIN 200"/>
    <property type="match status" value="1"/>
</dbReference>
<feature type="domain" description="C2H2-type" evidence="10">
    <location>
        <begin position="319"/>
        <end position="346"/>
    </location>
</feature>
<name>A0AAW1LQ31_POPJA</name>
<evidence type="ECO:0000313" key="11">
    <source>
        <dbReference type="EMBL" id="KAK9736163.1"/>
    </source>
</evidence>
<evidence type="ECO:0000256" key="1">
    <source>
        <dbReference type="ARBA" id="ARBA00004123"/>
    </source>
</evidence>
<keyword evidence="3" id="KW-0677">Repeat</keyword>
<evidence type="ECO:0000256" key="3">
    <source>
        <dbReference type="ARBA" id="ARBA00022737"/>
    </source>
</evidence>
<dbReference type="Proteomes" id="UP001458880">
    <property type="component" value="Unassembled WGS sequence"/>
</dbReference>
<keyword evidence="6" id="KW-0805">Transcription regulation</keyword>
<gene>
    <name evidence="11" type="ORF">QE152_g12701</name>
</gene>
<dbReference type="FunFam" id="3.30.160.60:FF:001818">
    <property type="entry name" value="GDNF-inducible zinc finger protein 1 isoform X1"/>
    <property type="match status" value="1"/>
</dbReference>
<dbReference type="SUPFAM" id="SSF57667">
    <property type="entry name" value="beta-beta-alpha zinc fingers"/>
    <property type="match status" value="2"/>
</dbReference>
<evidence type="ECO:0000256" key="5">
    <source>
        <dbReference type="ARBA" id="ARBA00022833"/>
    </source>
</evidence>
<feature type="domain" description="C2H2-type" evidence="10">
    <location>
        <begin position="241"/>
        <end position="268"/>
    </location>
</feature>
<dbReference type="Pfam" id="PF00096">
    <property type="entry name" value="zf-C2H2"/>
    <property type="match status" value="2"/>
</dbReference>
<comment type="caution">
    <text evidence="11">The sequence shown here is derived from an EMBL/GenBank/DDBJ whole genome shotgun (WGS) entry which is preliminary data.</text>
</comment>
<keyword evidence="2" id="KW-0479">Metal-binding</keyword>
<dbReference type="AlphaFoldDB" id="A0AAW1LQ31"/>
<evidence type="ECO:0000256" key="6">
    <source>
        <dbReference type="ARBA" id="ARBA00023015"/>
    </source>
</evidence>
<evidence type="ECO:0000256" key="2">
    <source>
        <dbReference type="ARBA" id="ARBA00022723"/>
    </source>
</evidence>
<evidence type="ECO:0000259" key="10">
    <source>
        <dbReference type="PROSITE" id="PS50157"/>
    </source>
</evidence>
<dbReference type="InterPro" id="IPR036280">
    <property type="entry name" value="Multihaem_cyt_sf"/>
</dbReference>
<feature type="domain" description="C2H2-type" evidence="10">
    <location>
        <begin position="183"/>
        <end position="201"/>
    </location>
</feature>
<dbReference type="SMART" id="SM00355">
    <property type="entry name" value="ZnF_C2H2"/>
    <property type="match status" value="8"/>
</dbReference>
<evidence type="ECO:0000256" key="8">
    <source>
        <dbReference type="ARBA" id="ARBA00023242"/>
    </source>
</evidence>
<dbReference type="SUPFAM" id="SSF48695">
    <property type="entry name" value="Multiheme cytochromes"/>
    <property type="match status" value="1"/>
</dbReference>
<evidence type="ECO:0000256" key="9">
    <source>
        <dbReference type="PROSITE-ProRule" id="PRU00042"/>
    </source>
</evidence>
<dbReference type="EMBL" id="JASPKY010000117">
    <property type="protein sequence ID" value="KAK9736163.1"/>
    <property type="molecule type" value="Genomic_DNA"/>
</dbReference>
<keyword evidence="4 9" id="KW-0863">Zinc-finger</keyword>
<dbReference type="FunFam" id="3.30.160.60:FF:000624">
    <property type="entry name" value="zinc finger protein 697"/>
    <property type="match status" value="1"/>
</dbReference>
<dbReference type="GO" id="GO:0008270">
    <property type="term" value="F:zinc ion binding"/>
    <property type="evidence" value="ECO:0007669"/>
    <property type="project" value="UniProtKB-KW"/>
</dbReference>
<evidence type="ECO:0000256" key="4">
    <source>
        <dbReference type="ARBA" id="ARBA00022771"/>
    </source>
</evidence>
<feature type="domain" description="C2H2-type" evidence="10">
    <location>
        <begin position="143"/>
        <end position="171"/>
    </location>
</feature>
<evidence type="ECO:0000256" key="7">
    <source>
        <dbReference type="ARBA" id="ARBA00023163"/>
    </source>
</evidence>
<dbReference type="Gene3D" id="3.30.160.60">
    <property type="entry name" value="Classic Zinc Finger"/>
    <property type="match status" value="4"/>
</dbReference>
<keyword evidence="12" id="KW-1185">Reference proteome</keyword>
<accession>A0AAW1LQ31</accession>
<dbReference type="PROSITE" id="PS00028">
    <property type="entry name" value="ZINC_FINGER_C2H2_1"/>
    <property type="match status" value="6"/>
</dbReference>
<comment type="subcellular location">
    <subcellularLocation>
        <location evidence="1">Nucleus</location>
    </subcellularLocation>
</comment>
<organism evidence="11 12">
    <name type="scientific">Popillia japonica</name>
    <name type="common">Japanese beetle</name>
    <dbReference type="NCBI Taxonomy" id="7064"/>
    <lineage>
        <taxon>Eukaryota</taxon>
        <taxon>Metazoa</taxon>
        <taxon>Ecdysozoa</taxon>
        <taxon>Arthropoda</taxon>
        <taxon>Hexapoda</taxon>
        <taxon>Insecta</taxon>
        <taxon>Pterygota</taxon>
        <taxon>Neoptera</taxon>
        <taxon>Endopterygota</taxon>
        <taxon>Coleoptera</taxon>
        <taxon>Polyphaga</taxon>
        <taxon>Scarabaeiformia</taxon>
        <taxon>Scarabaeidae</taxon>
        <taxon>Rutelinae</taxon>
        <taxon>Popillia</taxon>
    </lineage>
</organism>
<keyword evidence="8" id="KW-0539">Nucleus</keyword>
<feature type="domain" description="C2H2-type" evidence="10">
    <location>
        <begin position="346"/>
        <end position="375"/>
    </location>
</feature>
<dbReference type="Pfam" id="PF13894">
    <property type="entry name" value="zf-C2H2_4"/>
    <property type="match status" value="1"/>
</dbReference>
<keyword evidence="5" id="KW-0862">Zinc</keyword>
<evidence type="ECO:0000313" key="12">
    <source>
        <dbReference type="Proteomes" id="UP001458880"/>
    </source>
</evidence>
<dbReference type="InterPro" id="IPR050636">
    <property type="entry name" value="C2H2-ZF_domain-containing"/>
</dbReference>
<proteinExistence type="predicted"/>
<dbReference type="GO" id="GO:0005634">
    <property type="term" value="C:nucleus"/>
    <property type="evidence" value="ECO:0007669"/>
    <property type="project" value="UniProtKB-SubCell"/>
</dbReference>
<sequence length="388" mass="45225">MLRYHDKLLPVSNFTLQEELKQEVLQQEELNDHEDSKSFLLCLCVTCNRFFDTEDLLKAHNVSHHSENLSSDVNDTEICDTNSDYLTIPKKDRKLKIPTTQTAMLTTPQRQNNGPIKIEPIEEITSPIQENYPDIEDKSFLIYCCSKCYQFFESNEILNAHKAAVHSDEHWNNYVSTNLTNIYNCEMCGAKFANSTELLEHHCTQKLSCVVCQKDYSCTSDLIVHQTIYHTVAVVAPRNDNQCHVCRKTYSTPYRLKVHMLSHEKDEAKAKPHQCEVCHAHRKRHWKDKEFKCSYCQQGFSKKSNLHVHERIHTGERPYGCSDCGKRFKYANSYRIHVKRHTGEKYCCYHCHKEFVSPTKLKQHITICAVFGKQPPISVEQEIKTEFV</sequence>
<keyword evidence="7" id="KW-0804">Transcription</keyword>
<dbReference type="InterPro" id="IPR013087">
    <property type="entry name" value="Znf_C2H2_type"/>
</dbReference>
<feature type="domain" description="C2H2-type" evidence="10">
    <location>
        <begin position="291"/>
        <end position="318"/>
    </location>
</feature>
<protein>
    <submittedName>
        <fullName evidence="11">Zinc finger, C2H2 type</fullName>
    </submittedName>
</protein>
<reference evidence="11 12" key="1">
    <citation type="journal article" date="2024" name="BMC Genomics">
        <title>De novo assembly and annotation of Popillia japonica's genome with initial clues to its potential as an invasive pest.</title>
        <authorList>
            <person name="Cucini C."/>
            <person name="Boschi S."/>
            <person name="Funari R."/>
            <person name="Cardaioli E."/>
            <person name="Iannotti N."/>
            <person name="Marturano G."/>
            <person name="Paoli F."/>
            <person name="Bruttini M."/>
            <person name="Carapelli A."/>
            <person name="Frati F."/>
            <person name="Nardi F."/>
        </authorList>
    </citation>
    <scope>NUCLEOTIDE SEQUENCE [LARGE SCALE GENOMIC DNA]</scope>
    <source>
        <strain evidence="11">DMR45628</strain>
    </source>
</reference>